<evidence type="ECO:0000313" key="3">
    <source>
        <dbReference type="EMBL" id="CAI5721959.1"/>
    </source>
</evidence>
<dbReference type="AlphaFoldDB" id="A0AAV0TME2"/>
<comment type="caution">
    <text evidence="3">The sequence shown here is derived from an EMBL/GenBank/DDBJ whole genome shotgun (WGS) entry which is preliminary data.</text>
</comment>
<name>A0AAV0TME2_9STRA</name>
<evidence type="ECO:0000313" key="4">
    <source>
        <dbReference type="Proteomes" id="UP001157938"/>
    </source>
</evidence>
<accession>A0AAV0TME2</accession>
<dbReference type="Proteomes" id="UP001159659">
    <property type="component" value="Unassembled WGS sequence"/>
</dbReference>
<feature type="region of interest" description="Disordered" evidence="1">
    <location>
        <begin position="1"/>
        <end position="24"/>
    </location>
</feature>
<sequence>MDRDTSDSMNDESSQYHRYDPSPLARLTEPIHTLPAAPSPNPWRYFHRYQTVDVLAREPLGPSNVPKERLHADLFRTFTSNELLNYRPRLLHDDVKNALNRQDSVPLVTPGYFQSESLRTFYRNLPHLVYGHGNKRNKREMKDRKIKQVS</sequence>
<reference evidence="3" key="2">
    <citation type="submission" date="2022-12" db="EMBL/GenBank/DDBJ databases">
        <authorList>
            <person name="Webb A."/>
        </authorList>
    </citation>
    <scope>NUCLEOTIDE SEQUENCE</scope>
    <source>
        <strain evidence="3">Pf2</strain>
    </source>
</reference>
<gene>
    <name evidence="2" type="ORF">PFR001_LOCUS8602</name>
    <name evidence="3" type="ORF">PFR002_LOCUS4337</name>
</gene>
<dbReference type="Proteomes" id="UP001157938">
    <property type="component" value="Unassembled WGS sequence"/>
</dbReference>
<dbReference type="EMBL" id="CANTFK010000663">
    <property type="protein sequence ID" value="CAI5721959.1"/>
    <property type="molecule type" value="Genomic_DNA"/>
</dbReference>
<dbReference type="EMBL" id="CAKLBC010001741">
    <property type="protein sequence ID" value="CAH0493472.1"/>
    <property type="molecule type" value="Genomic_DNA"/>
</dbReference>
<evidence type="ECO:0000256" key="1">
    <source>
        <dbReference type="SAM" id="MobiDB-lite"/>
    </source>
</evidence>
<evidence type="ECO:0000313" key="5">
    <source>
        <dbReference type="Proteomes" id="UP001159659"/>
    </source>
</evidence>
<proteinExistence type="predicted"/>
<reference evidence="2 4" key="1">
    <citation type="submission" date="2021-11" db="EMBL/GenBank/DDBJ databases">
        <authorList>
            <person name="Islam A."/>
            <person name="Islam S."/>
            <person name="Flora M.S."/>
            <person name="Rahman M."/>
            <person name="Ziaur R.M."/>
            <person name="Epstein J.H."/>
            <person name="Hassan M."/>
            <person name="Klassen M."/>
            <person name="Woodard K."/>
            <person name="Webb A."/>
            <person name="Webby R.J."/>
            <person name="El Zowalaty M.E."/>
        </authorList>
    </citation>
    <scope>NUCLEOTIDE SEQUENCE [LARGE SCALE GENOMIC DNA]</scope>
    <source>
        <strain evidence="2">Pf1</strain>
    </source>
</reference>
<keyword evidence="4" id="KW-1185">Reference proteome</keyword>
<evidence type="ECO:0000313" key="2">
    <source>
        <dbReference type="EMBL" id="CAH0493472.1"/>
    </source>
</evidence>
<protein>
    <submittedName>
        <fullName evidence="3">Uncharacterized protein</fullName>
    </submittedName>
</protein>
<organism evidence="3 5">
    <name type="scientific">Peronospora farinosa</name>
    <dbReference type="NCBI Taxonomy" id="134698"/>
    <lineage>
        <taxon>Eukaryota</taxon>
        <taxon>Sar</taxon>
        <taxon>Stramenopiles</taxon>
        <taxon>Oomycota</taxon>
        <taxon>Peronosporomycetes</taxon>
        <taxon>Peronosporales</taxon>
        <taxon>Peronosporaceae</taxon>
        <taxon>Peronospora</taxon>
    </lineage>
</organism>